<organism evidence="1 2">
    <name type="scientific">Durusdinium trenchii</name>
    <dbReference type="NCBI Taxonomy" id="1381693"/>
    <lineage>
        <taxon>Eukaryota</taxon>
        <taxon>Sar</taxon>
        <taxon>Alveolata</taxon>
        <taxon>Dinophyceae</taxon>
        <taxon>Suessiales</taxon>
        <taxon>Symbiodiniaceae</taxon>
        <taxon>Durusdinium</taxon>
    </lineage>
</organism>
<sequence>MDQEDLTAMPKRAKGKAKAKAKSGAGAGGSRPGKGPCLCCQDPRHSNTRFCKLHKRAYDSMAYQARKAEESGEVGAVQAFQAVMGDDVTAKSEICKFCELNPPDSRYARKSFIDWTCFAKMYGHRTEIIDRSKCKPMWEGEFLLWAQNEKALTKAEAESWWQEYLNDPRVERDNDGYKGRLQLWVPCGVSKLTDKSKYTDSVAQQGCKTLKNPKAEDIEMLQTHVKRQRQSVVDPFFTNSQSHTASHSQGSARTQPTTTSEANAGEENSDLNKRRKTIDVDREAPKLMKSMQKELSTLKKDATSAASKAKAALTSLEKADAPLLYNDLALAGLVRSLDLRLHFLARWTDEKAHTEESQSNAIQVKRRLLGMPSDQNQVAERLLSDAETDFQKHCKQTANELLEENRTRLPCKASDRFMSEPQMSQRIEATAGLRSAEDFVATKAEWQTLVSCAGSLFSSTLKVAQDVSEHVATKQREEKRQEIRRKAAEKAEALKVIRQQAKDAADEIRAKPKAAASKEPVFSVDLGPLDLDSVPKRRAFTDNTRWDNPWVFKEWPKGQSLLQDVGLGKSLDTFAAQYKKLGDTGGRHQYSLQTGGVKSLVDCALQEAMPASPLDLEKYQIEGASKFMGASWLYGFSPGMAFAGLLPNGASQIRLHVKGKVSLLLFDAKDLASKMLDGAESFTKVHNYVTTMTEGSFAECKGKNVRMWVHELGEQELLYIPAGFFTVELVDAHASQVYGIRKSFFPVHASTLANYEAVKKQFQGDGRNSGLMESVCKALTAELG</sequence>
<evidence type="ECO:0000313" key="2">
    <source>
        <dbReference type="Proteomes" id="UP001642464"/>
    </source>
</evidence>
<dbReference type="EMBL" id="CAXAMM010007891">
    <property type="protein sequence ID" value="CAK9015703.1"/>
    <property type="molecule type" value="Genomic_DNA"/>
</dbReference>
<comment type="caution">
    <text evidence="1">The sequence shown here is derived from an EMBL/GenBank/DDBJ whole genome shotgun (WGS) entry which is preliminary data.</text>
</comment>
<accession>A0ABP0JMP5</accession>
<keyword evidence="2" id="KW-1185">Reference proteome</keyword>
<name>A0ABP0JMP5_9DINO</name>
<gene>
    <name evidence="1" type="ORF">SCF082_LOCUS12880</name>
</gene>
<protein>
    <submittedName>
        <fullName evidence="1">Uncharacterized protein</fullName>
    </submittedName>
</protein>
<evidence type="ECO:0000313" key="1">
    <source>
        <dbReference type="EMBL" id="CAK9015703.1"/>
    </source>
</evidence>
<proteinExistence type="predicted"/>
<reference evidence="1 2" key="1">
    <citation type="submission" date="2024-02" db="EMBL/GenBank/DDBJ databases">
        <authorList>
            <person name="Chen Y."/>
            <person name="Shah S."/>
            <person name="Dougan E. K."/>
            <person name="Thang M."/>
            <person name="Chan C."/>
        </authorList>
    </citation>
    <scope>NUCLEOTIDE SEQUENCE [LARGE SCALE GENOMIC DNA]</scope>
</reference>
<dbReference type="Proteomes" id="UP001642464">
    <property type="component" value="Unassembled WGS sequence"/>
</dbReference>